<evidence type="ECO:0000313" key="5">
    <source>
        <dbReference type="EMBL" id="TPP51266.1"/>
    </source>
</evidence>
<accession>A0A504XRD1</accession>
<dbReference type="EMBL" id="RHLD01000023">
    <property type="protein sequence ID" value="TPP51266.1"/>
    <property type="molecule type" value="Genomic_DNA"/>
</dbReference>
<reference evidence="6" key="1">
    <citation type="submission" date="2019-02" db="EMBL/GenBank/DDBJ databases">
        <title>FDA dAtabase for Regulatory Grade micrObial Sequences (FDA-ARGOS): Supporting development and validation of Infectious Disease Dx tests.</title>
        <authorList>
            <person name="Duncan R."/>
            <person name="Fisher C."/>
            <person name="Tallon L."/>
            <person name="Sadzewicz L."/>
            <person name="Sengamalay N."/>
            <person name="Ott S."/>
            <person name="Godinez A."/>
            <person name="Nagaraj S."/>
            <person name="Vavikolanu K."/>
            <person name="Vyas G."/>
            <person name="Nadendla S."/>
            <person name="Aluvathingal J."/>
            <person name="Sichtig H."/>
        </authorList>
    </citation>
    <scope>NUCLEOTIDE SEQUENCE [LARGE SCALE GENOMIC DNA]</scope>
    <source>
        <strain evidence="6">FDAARGOS_360</strain>
    </source>
</reference>
<dbReference type="GO" id="GO:0005634">
    <property type="term" value="C:nucleus"/>
    <property type="evidence" value="ECO:0007669"/>
    <property type="project" value="TreeGrafter"/>
</dbReference>
<keyword evidence="4" id="KW-0472">Membrane</keyword>
<gene>
    <name evidence="5" type="ORF">CGC20_17790</name>
</gene>
<dbReference type="VEuPathDB" id="TriTrypDB:LdBPK_231660.1"/>
<dbReference type="AlphaFoldDB" id="A0A504XRD1"/>
<comment type="similarity">
    <text evidence="1">Belongs to the MOG1 family.</text>
</comment>
<keyword evidence="4" id="KW-1133">Transmembrane helix</keyword>
<dbReference type="VEuPathDB" id="TriTrypDB:LDHU3_23.2210"/>
<protein>
    <submittedName>
        <fullName evidence="5">Ran-interacting Mog1 family protein</fullName>
    </submittedName>
</protein>
<proteinExistence type="inferred from homology"/>
<dbReference type="VEuPathDB" id="TriTrypDB:LdBPK_231650.1"/>
<evidence type="ECO:0000256" key="2">
    <source>
        <dbReference type="ARBA" id="ARBA00022448"/>
    </source>
</evidence>
<dbReference type="Proteomes" id="UP000318821">
    <property type="component" value="Unassembled WGS sequence"/>
</dbReference>
<dbReference type="GO" id="GO:0031267">
    <property type="term" value="F:small GTPase binding"/>
    <property type="evidence" value="ECO:0007669"/>
    <property type="project" value="TreeGrafter"/>
</dbReference>
<feature type="transmembrane region" description="Helical" evidence="4">
    <location>
        <begin position="12"/>
        <end position="34"/>
    </location>
</feature>
<evidence type="ECO:0000313" key="6">
    <source>
        <dbReference type="Proteomes" id="UP000318821"/>
    </source>
</evidence>
<feature type="transmembrane region" description="Helical" evidence="4">
    <location>
        <begin position="46"/>
        <end position="69"/>
    </location>
</feature>
<sequence length="366" mass="39989">MLSSASSASALWSACGIVALICAFATAVLCVTVWQLCGRVNVMQHGAVAIALIPISVFLGHVLCASYNALGETLQTFAKKNAQDLPQPLFYVIAAIRPLVAQVGLTDAMWMACLLFTAYSASRRRLQLPEMRERRRQEEAANTKGQKRLIFNSPPPLSRDMAATHTVDLYGGAMRISLPQTMIDVSDFRQVPDNQEVYTDADTGASVIVELLRRQTHVCNFEAGAFFYHDLAKDNGCAPESISQEETCTLPPSAFPLLATSAAPAAPADSCDFACLTTGLQRISKYTNEKGKENEVFVGLAVLRFTPPVSTEILVSVSCPTWLHPESSEARVVKRLLTEQERLQLLYTAVASLEVVEWGLFVPEEE</sequence>
<dbReference type="VEuPathDB" id="TriTrypDB:LdCL_230023700"/>
<evidence type="ECO:0000256" key="4">
    <source>
        <dbReference type="SAM" id="Phobius"/>
    </source>
</evidence>
<dbReference type="PANTHER" id="PTHR15837">
    <property type="entry name" value="RAN GUANINE NUCLEOTIDE RELEASE FACTOR"/>
    <property type="match status" value="1"/>
</dbReference>
<dbReference type="GO" id="GO:0006606">
    <property type="term" value="P:protein import into nucleus"/>
    <property type="evidence" value="ECO:0007669"/>
    <property type="project" value="TreeGrafter"/>
</dbReference>
<dbReference type="VEuPathDB" id="TriTrypDB:LDHU3_23.2220"/>
<keyword evidence="4" id="KW-0812">Transmembrane</keyword>
<keyword evidence="3" id="KW-0653">Protein transport</keyword>
<dbReference type="Gene3D" id="3.40.1000.10">
    <property type="entry name" value="Mog1/PsbP, alpha/beta/alpha sandwich"/>
    <property type="match status" value="1"/>
</dbReference>
<keyword evidence="2" id="KW-0813">Transport</keyword>
<dbReference type="SUPFAM" id="SSF55724">
    <property type="entry name" value="Mog1p/PsbP-like"/>
    <property type="match status" value="1"/>
</dbReference>
<dbReference type="GO" id="GO:0005085">
    <property type="term" value="F:guanyl-nucleotide exchange factor activity"/>
    <property type="evidence" value="ECO:0007669"/>
    <property type="project" value="TreeGrafter"/>
</dbReference>
<dbReference type="Pfam" id="PF04603">
    <property type="entry name" value="Mog1"/>
    <property type="match status" value="1"/>
</dbReference>
<evidence type="ECO:0000256" key="3">
    <source>
        <dbReference type="ARBA" id="ARBA00022927"/>
    </source>
</evidence>
<dbReference type="PANTHER" id="PTHR15837:SF0">
    <property type="entry name" value="RAN GUANINE NUCLEOTIDE RELEASE FACTOR"/>
    <property type="match status" value="1"/>
</dbReference>
<comment type="caution">
    <text evidence="5">The sequence shown here is derived from an EMBL/GenBank/DDBJ whole genome shotgun (WGS) entry which is preliminary data.</text>
</comment>
<dbReference type="VEuPathDB" id="TriTrypDB:LdCL_230023800"/>
<evidence type="ECO:0000256" key="1">
    <source>
        <dbReference type="ARBA" id="ARBA00010307"/>
    </source>
</evidence>
<organism evidence="5 6">
    <name type="scientific">Leishmania donovani</name>
    <dbReference type="NCBI Taxonomy" id="5661"/>
    <lineage>
        <taxon>Eukaryota</taxon>
        <taxon>Discoba</taxon>
        <taxon>Euglenozoa</taxon>
        <taxon>Kinetoplastea</taxon>
        <taxon>Metakinetoplastina</taxon>
        <taxon>Trypanosomatida</taxon>
        <taxon>Trypanosomatidae</taxon>
        <taxon>Leishmaniinae</taxon>
        <taxon>Leishmania</taxon>
    </lineage>
</organism>
<dbReference type="InterPro" id="IPR016123">
    <property type="entry name" value="Mog1/PsbP_a/b/a-sand"/>
</dbReference>
<name>A0A504XRD1_LEIDO</name>
<dbReference type="InterPro" id="IPR007681">
    <property type="entry name" value="Mog1"/>
</dbReference>